<comment type="caution">
    <text evidence="2">The sequence shown here is derived from an EMBL/GenBank/DDBJ whole genome shotgun (WGS) entry which is preliminary data.</text>
</comment>
<feature type="compositionally biased region" description="Pro residues" evidence="1">
    <location>
        <begin position="368"/>
        <end position="381"/>
    </location>
</feature>
<protein>
    <submittedName>
        <fullName evidence="2">Uncharacterized protein</fullName>
    </submittedName>
</protein>
<organism evidence="2 3">
    <name type="scientific">Streptomyces gilvifuscus</name>
    <dbReference type="NCBI Taxonomy" id="1550617"/>
    <lineage>
        <taxon>Bacteria</taxon>
        <taxon>Bacillati</taxon>
        <taxon>Actinomycetota</taxon>
        <taxon>Actinomycetes</taxon>
        <taxon>Kitasatosporales</taxon>
        <taxon>Streptomycetaceae</taxon>
        <taxon>Streptomyces</taxon>
    </lineage>
</organism>
<feature type="compositionally biased region" description="Low complexity" evidence="1">
    <location>
        <begin position="412"/>
        <end position="421"/>
    </location>
</feature>
<feature type="region of interest" description="Disordered" evidence="1">
    <location>
        <begin position="256"/>
        <end position="291"/>
    </location>
</feature>
<accession>A0ABT5G369</accession>
<name>A0ABT5G369_9ACTN</name>
<dbReference type="EMBL" id="JAQOSK010000016">
    <property type="protein sequence ID" value="MDC2959278.1"/>
    <property type="molecule type" value="Genomic_DNA"/>
</dbReference>
<keyword evidence="3" id="KW-1185">Reference proteome</keyword>
<dbReference type="Proteomes" id="UP001221328">
    <property type="component" value="Unassembled WGS sequence"/>
</dbReference>
<evidence type="ECO:0000313" key="3">
    <source>
        <dbReference type="Proteomes" id="UP001221328"/>
    </source>
</evidence>
<feature type="compositionally biased region" description="Basic and acidic residues" evidence="1">
    <location>
        <begin position="393"/>
        <end position="409"/>
    </location>
</feature>
<gene>
    <name evidence="2" type="ORF">PO587_33080</name>
</gene>
<evidence type="ECO:0000313" key="2">
    <source>
        <dbReference type="EMBL" id="MDC2959278.1"/>
    </source>
</evidence>
<dbReference type="RefSeq" id="WP_272177733.1">
    <property type="nucleotide sequence ID" value="NZ_JAQOSK010000016.1"/>
</dbReference>
<proteinExistence type="predicted"/>
<sequence length="1266" mass="135308">MATSTLERQFVWTVIPAGRTVTVPGAAEPMALCSVLLTPRLLGPATGRLTVADFGMQRWPDRLAAVRFDAFRDGQPVPSRQVPPTTHDGHTVSVPRVDRLSAWQTLFAADSLVRPYRPTSYDGREVRAFPASEAAAQVRTVYGATARIHHEYRTAAAHAGPGLREALRRVSDMWQTGLRSPDGDQADDGLAGASPLARGYRFYRRDDADFTPLTRPAEPPETDFHDTVAHLADHPVLLRVLGLLIDLAVPVSALASSDGTPELRVEPRWPSPDPTPPPGWTGAAQHDLTPSTACTLDGQRFVPASVPGPAATVLKEGMLPLAGTDVGSSGTSRYEVVPFDIDGAVLRLVGTTQSDRDHQAGPSGGPGQSPPSPGAAPPPGALPALRSAGFALVERDREQEHGRQLDRARQRSTPGGLTGTALTADSLLGGYRMDVQDLTTGRWYSLSRRRVRYSVGGVPIGDGPDGVLEEGWVRPGPLTTGAGPDDALYVHQAVAGWDGWSPVTQRPERIVDTGDPQPVVSSPPPFDAEVVCEPGSLARLRFGRCYRLRVRIADLAGGGLRADEVRPGEEQTQVVTHHRYEPMLPPEILPTRAFADGEGQDRMVVRSDRGMPAAQYAAAHGLRAYDLRHLLAPKCSLELAMQYDGRFDAAVGPAAADADVNRLFDVARRADRGIHDIPGAVDVHSGSDANASYVVLPETGVTLPWLADPGASYVALNARPRPVDPRTGYPGEISPPATVTAVWSGDWPGLKPIQLRLVDAPSGCTVTRSPDKLVLTVALGPAEQVTFDVPSCPRTREVQIFGVTAWMSGVDPTNPATFPDIVQGRNPMITPSRTVTLVHAVQHPLLEPAGALTPRRQPGDTDALLTTEALRLDIPSTGRIDVRADWTDTQDLPTDPPAPVAHSAHVGSYDVQHLPLDDALPPIRQEFGDTRHHRVGYTVTGVSRFQDCFAAAVAADPAACQATGVLADVHVPASVRPPAPKTLYTVPTFRWTQTTDGSGTITRLRQGGGLRVFLERPWYVSGDDEALAVLTWATTSAPDDVLPVVSVAGRDPLRDTGAPPAVLTPGQFNAPAAVRADLPEANRTLEVLPHQAEFDRERGRWFADLDLAPVVAGSYFPFVRLALARYQPWTATGVPRLSPPVQTESIQLPPHRRLIVTRARGKATVTVDGLAPAGPAPNLIRTELQIMNTPPGPGGHAVADGAGWTTLFRGTTGLGQNQVVDIPAAGPRPLRLAVQEFETYPPPRAGTADDSPGRLVYADVVPLAPV</sequence>
<evidence type="ECO:0000256" key="1">
    <source>
        <dbReference type="SAM" id="MobiDB-lite"/>
    </source>
</evidence>
<feature type="compositionally biased region" description="Pro residues" evidence="1">
    <location>
        <begin position="269"/>
        <end position="279"/>
    </location>
</feature>
<feature type="region of interest" description="Disordered" evidence="1">
    <location>
        <begin position="354"/>
        <end position="421"/>
    </location>
</feature>
<reference evidence="2 3" key="1">
    <citation type="journal article" date="2015" name="Int. J. Syst. Evol. Microbiol.">
        <title>Streptomyces gilvifuscus sp. nov., an actinomycete that produces antibacterial compounds isolated from soil.</title>
        <authorList>
            <person name="Nguyen T.M."/>
            <person name="Kim J."/>
        </authorList>
    </citation>
    <scope>NUCLEOTIDE SEQUENCE [LARGE SCALE GENOMIC DNA]</scope>
    <source>
        <strain evidence="2 3">T113</strain>
    </source>
</reference>